<sequence length="97" mass="10756">MINMKILVVCGHGLGSSFMVEMNAQEALRQLNAPSDIEVEHSDIMTASPEMADLFICGRDLAENAERLGDVLVLDNILDKAELQQKLSEKLQQLNMI</sequence>
<organism evidence="3">
    <name type="scientific">Staphylococcus aureus subsp. aureus MN8</name>
    <dbReference type="NCBI Taxonomy" id="548470"/>
    <lineage>
        <taxon>Bacteria</taxon>
        <taxon>Bacillati</taxon>
        <taxon>Bacillota</taxon>
        <taxon>Bacilli</taxon>
        <taxon>Bacillales</taxon>
        <taxon>Staphylococcaceae</taxon>
        <taxon>Staphylococcus</taxon>
    </lineage>
</organism>
<dbReference type="Gene3D" id="3.40.50.2300">
    <property type="match status" value="1"/>
</dbReference>
<dbReference type="InterPro" id="IPR036095">
    <property type="entry name" value="PTS_EIIB-like_sf"/>
</dbReference>
<evidence type="ECO:0000313" key="3">
    <source>
        <dbReference type="EMBL" id="EFH96149.1"/>
    </source>
</evidence>
<dbReference type="Proteomes" id="UP000003455">
    <property type="component" value="Chromosome"/>
</dbReference>
<dbReference type="SUPFAM" id="SSF52794">
    <property type="entry name" value="PTS system IIB component-like"/>
    <property type="match status" value="1"/>
</dbReference>
<gene>
    <name evidence="3" type="ORF">HMPREF0769_10151</name>
</gene>
<dbReference type="CDD" id="cd05563">
    <property type="entry name" value="PTS_IIB_ascorbate"/>
    <property type="match status" value="1"/>
</dbReference>
<dbReference type="GO" id="GO:0008982">
    <property type="term" value="F:protein-N(PI)-phosphohistidine-sugar phosphotransferase activity"/>
    <property type="evidence" value="ECO:0007669"/>
    <property type="project" value="InterPro"/>
</dbReference>
<dbReference type="AlphaFoldDB" id="A0A0E1X9T0"/>
<comment type="caution">
    <text evidence="3">The sequence shown here is derived from an EMBL/GenBank/DDBJ whole genome shotgun (WGS) entry which is preliminary data.</text>
</comment>
<dbReference type="HOGENOM" id="CLU_159248_0_1_9"/>
<dbReference type="InterPro" id="IPR013011">
    <property type="entry name" value="PTS_EIIB_2"/>
</dbReference>
<reference evidence="3" key="1">
    <citation type="submission" date="2010-05" db="EMBL/GenBank/DDBJ databases">
        <authorList>
            <person name="Muzny D."/>
            <person name="Qin X."/>
            <person name="Buhay C."/>
            <person name="Dugan-Rocha S."/>
            <person name="Ding Y."/>
            <person name="Chen G."/>
            <person name="Hawes A."/>
            <person name="Holder M."/>
            <person name="Jhangiani S."/>
            <person name="Johnson A."/>
            <person name="Khan Z."/>
            <person name="Li Z."/>
            <person name="Liu W."/>
            <person name="Liu X."/>
            <person name="Perez L."/>
            <person name="Shen H."/>
            <person name="Wang Q."/>
            <person name="Watt J."/>
            <person name="Xi L."/>
            <person name="Xin Y."/>
            <person name="Zhou J."/>
            <person name="Deng J."/>
            <person name="Jiang H."/>
            <person name="Liu Y."/>
            <person name="Qu J."/>
            <person name="Song X.-Z."/>
            <person name="Zhang L."/>
            <person name="Villasana D."/>
            <person name="Johnson A."/>
            <person name="Liu J."/>
            <person name="Liyanage D."/>
            <person name="Lorensuhewa L."/>
            <person name="Robinson T."/>
            <person name="Song A."/>
            <person name="Song B.-B."/>
            <person name="Dinh H."/>
            <person name="Thornton R."/>
            <person name="Coyle M."/>
            <person name="Francisco L."/>
            <person name="Jackson L."/>
            <person name="Javaid M."/>
            <person name="Korchina V."/>
            <person name="Kovar C."/>
            <person name="Mata R."/>
            <person name="Mathew T."/>
            <person name="Ngo R."/>
            <person name="Nguyen L."/>
            <person name="Nguyen N."/>
            <person name="Okwuonu G."/>
            <person name="Ongeri F."/>
            <person name="Pham C."/>
            <person name="Simmons D."/>
            <person name="Wilczek-Boney K."/>
            <person name="Hale W."/>
            <person name="Jakkamsetti A."/>
            <person name="Pham P."/>
            <person name="Ruth R."/>
            <person name="San Lucas F."/>
            <person name="Warren J."/>
            <person name="Zhang J."/>
            <person name="Zhao Z."/>
            <person name="Zhou C."/>
            <person name="Zhu D."/>
            <person name="Lee S."/>
            <person name="Bess C."/>
            <person name="Blankenburg K."/>
            <person name="Forbes L."/>
            <person name="Fu Q."/>
            <person name="Gubbala S."/>
            <person name="Hirani K."/>
            <person name="Jayaseelan J.C."/>
            <person name="Lara F."/>
            <person name="Munidasa M."/>
            <person name="Palculict T."/>
            <person name="Patil S."/>
            <person name="Pu L.-L."/>
            <person name="Saada N."/>
            <person name="Tang L."/>
            <person name="Weissenberger G."/>
            <person name="Zhu Y."/>
            <person name="Hemphill L."/>
            <person name="Shang Y."/>
            <person name="Youmans B."/>
            <person name="Ayvaz T."/>
            <person name="Ross M."/>
            <person name="Santibanez J."/>
            <person name="Aqrawi P."/>
            <person name="Gross S."/>
            <person name="Joshi V."/>
            <person name="Fowler G."/>
            <person name="Nazareth L."/>
            <person name="Reid J."/>
            <person name="Worley K."/>
            <person name="Petrosino J."/>
            <person name="Highlander S."/>
            <person name="Gibbs R."/>
        </authorList>
    </citation>
    <scope>NUCLEOTIDE SEQUENCE [LARGE SCALE GENOMIC DNA]</scope>
    <source>
        <strain evidence="3">MN8</strain>
    </source>
</reference>
<keyword evidence="1" id="KW-0808">Transferase</keyword>
<feature type="domain" description="PTS EIIB type-2" evidence="2">
    <location>
        <begin position="4"/>
        <end position="95"/>
    </location>
</feature>
<dbReference type="PROSITE" id="PS51099">
    <property type="entry name" value="PTS_EIIB_TYPE_2"/>
    <property type="match status" value="1"/>
</dbReference>
<dbReference type="GO" id="GO:0009401">
    <property type="term" value="P:phosphoenolpyruvate-dependent sugar phosphotransferase system"/>
    <property type="evidence" value="ECO:0007669"/>
    <property type="project" value="InterPro"/>
</dbReference>
<protein>
    <submittedName>
        <fullName evidence="3">PTS system, Lactose/Cellobiose specific IIB subunit</fullName>
    </submittedName>
</protein>
<dbReference type="EMBL" id="ACJA02000001">
    <property type="protein sequence ID" value="EFH96149.1"/>
    <property type="molecule type" value="Genomic_DNA"/>
</dbReference>
<name>A0A0E1X9T0_STAAU</name>
<proteinExistence type="predicted"/>
<accession>A0A0E1X9T0</accession>
<dbReference type="Pfam" id="PF02302">
    <property type="entry name" value="PTS_IIB"/>
    <property type="match status" value="1"/>
</dbReference>
<evidence type="ECO:0000256" key="1">
    <source>
        <dbReference type="ARBA" id="ARBA00022679"/>
    </source>
</evidence>
<dbReference type="InterPro" id="IPR003501">
    <property type="entry name" value="PTS_EIIB_2/3"/>
</dbReference>
<evidence type="ECO:0000259" key="2">
    <source>
        <dbReference type="PROSITE" id="PS51099"/>
    </source>
</evidence>